<evidence type="ECO:0000313" key="3">
    <source>
        <dbReference type="Proteomes" id="UP000464334"/>
    </source>
</evidence>
<dbReference type="GeneID" id="79707351"/>
<feature type="transmembrane region" description="Helical" evidence="1">
    <location>
        <begin position="71"/>
        <end position="90"/>
    </location>
</feature>
<keyword evidence="3" id="KW-1185">Reference proteome</keyword>
<evidence type="ECO:0000256" key="1">
    <source>
        <dbReference type="SAM" id="Phobius"/>
    </source>
</evidence>
<protein>
    <submittedName>
        <fullName evidence="2">Uncharacterized protein</fullName>
    </submittedName>
</protein>
<keyword evidence="1" id="KW-0472">Membrane</keyword>
<keyword evidence="1" id="KW-1133">Transmembrane helix</keyword>
<evidence type="ECO:0000313" key="2">
    <source>
        <dbReference type="EMBL" id="CAA2409896.1"/>
    </source>
</evidence>
<name>A0A679KAU6_9CAUD</name>
<dbReference type="EMBL" id="LR743530">
    <property type="protein sequence ID" value="CAA2409896.1"/>
    <property type="molecule type" value="Genomic_DNA"/>
</dbReference>
<sequence length="126" mass="14012">MDESKMNVDPAQFTVVVERLGEMREDAKATMKSLHAIELTLAEFKGVPGQLEALKSTVAQQGEELTQHKTLVRIMAAILSISVGLIGWGWKEYSAAKHFDMQTDRRLYLIEFKLGLPPPSADGKPE</sequence>
<reference evidence="2 3" key="1">
    <citation type="submission" date="2019-12" db="EMBL/GenBank/DDBJ databases">
        <authorList>
            <person name="Ansaldi M."/>
            <person name="Clavijo F."/>
        </authorList>
    </citation>
    <scope>NUCLEOTIDE SEQUENCE [LARGE SCALE GENOMIC DNA]</scope>
</reference>
<keyword evidence="1" id="KW-0812">Transmembrane</keyword>
<dbReference type="Proteomes" id="UP000464334">
    <property type="component" value="Chromosome"/>
</dbReference>
<proteinExistence type="predicted"/>
<organism evidence="2 3">
    <name type="scientific">Xanthomonas phage Suba</name>
    <dbReference type="NCBI Taxonomy" id="2674975"/>
    <lineage>
        <taxon>Viruses</taxon>
        <taxon>Duplodnaviria</taxon>
        <taxon>Heunggongvirae</taxon>
        <taxon>Uroviricota</taxon>
        <taxon>Caudoviricetes</taxon>
        <taxon>Stanbaylleyvirinae</taxon>
        <taxon>Subavirus</taxon>
        <taxon>Subavirus suba</taxon>
    </lineage>
</organism>
<dbReference type="KEGG" id="vg:79707351"/>
<dbReference type="RefSeq" id="YP_010742811.1">
    <property type="nucleotide sequence ID" value="NC_073092.1"/>
</dbReference>
<accession>A0A679KAU6</accession>